<keyword evidence="7" id="KW-1185">Reference proteome</keyword>
<dbReference type="Proteomes" id="UP000027195">
    <property type="component" value="Unassembled WGS sequence"/>
</dbReference>
<organism evidence="6 7">
    <name type="scientific">Botryobasidium botryosum (strain FD-172 SS1)</name>
    <dbReference type="NCBI Taxonomy" id="930990"/>
    <lineage>
        <taxon>Eukaryota</taxon>
        <taxon>Fungi</taxon>
        <taxon>Dikarya</taxon>
        <taxon>Basidiomycota</taxon>
        <taxon>Agaricomycotina</taxon>
        <taxon>Agaricomycetes</taxon>
        <taxon>Cantharellales</taxon>
        <taxon>Botryobasidiaceae</taxon>
        <taxon>Botryobasidium</taxon>
    </lineage>
</organism>
<keyword evidence="2" id="KW-0479">Metal-binding</keyword>
<dbReference type="InterPro" id="IPR006913">
    <property type="entry name" value="CENP-V/GFA"/>
</dbReference>
<accession>A0A067N700</accession>
<evidence type="ECO:0000256" key="2">
    <source>
        <dbReference type="ARBA" id="ARBA00022723"/>
    </source>
</evidence>
<dbReference type="AlphaFoldDB" id="A0A067N700"/>
<evidence type="ECO:0000256" key="1">
    <source>
        <dbReference type="ARBA" id="ARBA00005495"/>
    </source>
</evidence>
<dbReference type="EMBL" id="KL198019">
    <property type="protein sequence ID" value="KDQ19561.1"/>
    <property type="molecule type" value="Genomic_DNA"/>
</dbReference>
<comment type="similarity">
    <text evidence="1">Belongs to the Gfa family.</text>
</comment>
<reference evidence="7" key="1">
    <citation type="journal article" date="2014" name="Proc. Natl. Acad. Sci. U.S.A.">
        <title>Extensive sampling of basidiomycete genomes demonstrates inadequacy of the white-rot/brown-rot paradigm for wood decay fungi.</title>
        <authorList>
            <person name="Riley R."/>
            <person name="Salamov A.A."/>
            <person name="Brown D.W."/>
            <person name="Nagy L.G."/>
            <person name="Floudas D."/>
            <person name="Held B.W."/>
            <person name="Levasseur A."/>
            <person name="Lombard V."/>
            <person name="Morin E."/>
            <person name="Otillar R."/>
            <person name="Lindquist E.A."/>
            <person name="Sun H."/>
            <person name="LaButti K.M."/>
            <person name="Schmutz J."/>
            <person name="Jabbour D."/>
            <person name="Luo H."/>
            <person name="Baker S.E."/>
            <person name="Pisabarro A.G."/>
            <person name="Walton J.D."/>
            <person name="Blanchette R.A."/>
            <person name="Henrissat B."/>
            <person name="Martin F."/>
            <person name="Cullen D."/>
            <person name="Hibbett D.S."/>
            <person name="Grigoriev I.V."/>
        </authorList>
    </citation>
    <scope>NUCLEOTIDE SEQUENCE [LARGE SCALE GENOMIC DNA]</scope>
    <source>
        <strain evidence="7">FD-172 SS1</strain>
    </source>
</reference>
<dbReference type="PANTHER" id="PTHR33337">
    <property type="entry name" value="GFA DOMAIN-CONTAINING PROTEIN"/>
    <property type="match status" value="1"/>
</dbReference>
<feature type="domain" description="CENP-V/GFA" evidence="5">
    <location>
        <begin position="19"/>
        <end position="134"/>
    </location>
</feature>
<proteinExistence type="inferred from homology"/>
<dbReference type="SUPFAM" id="SSF51316">
    <property type="entry name" value="Mss4-like"/>
    <property type="match status" value="1"/>
</dbReference>
<sequence length="157" mass="17155">MADTSSDTAATATDTKVQAGSCLCGKVRYELSGEPFTFVLCHCNNCRKASGSSFMANVFFTQSQVKVLQGESDIKVYDDTENDSGGTVHRSFCSNCGCPIFATNKTYEGVVIVTSGTLDGEYEWKPQNELYCKRRRGWVPEVEGTNRLQETFPAASA</sequence>
<evidence type="ECO:0000313" key="7">
    <source>
        <dbReference type="Proteomes" id="UP000027195"/>
    </source>
</evidence>
<dbReference type="OrthoDB" id="9985472at2759"/>
<dbReference type="GO" id="GO:0016846">
    <property type="term" value="F:carbon-sulfur lyase activity"/>
    <property type="evidence" value="ECO:0007669"/>
    <property type="project" value="InterPro"/>
</dbReference>
<dbReference type="InParanoid" id="A0A067N700"/>
<evidence type="ECO:0000256" key="4">
    <source>
        <dbReference type="ARBA" id="ARBA00023239"/>
    </source>
</evidence>
<evidence type="ECO:0000259" key="5">
    <source>
        <dbReference type="Pfam" id="PF04828"/>
    </source>
</evidence>
<dbReference type="Gene3D" id="3.90.1590.10">
    <property type="entry name" value="glutathione-dependent formaldehyde- activating enzyme (gfa)"/>
    <property type="match status" value="1"/>
</dbReference>
<dbReference type="STRING" id="930990.A0A067N700"/>
<dbReference type="Pfam" id="PF04828">
    <property type="entry name" value="GFA"/>
    <property type="match status" value="1"/>
</dbReference>
<protein>
    <recommendedName>
        <fullName evidence="5">CENP-V/GFA domain-containing protein</fullName>
    </recommendedName>
</protein>
<name>A0A067N700_BOTB1</name>
<evidence type="ECO:0000256" key="3">
    <source>
        <dbReference type="ARBA" id="ARBA00022833"/>
    </source>
</evidence>
<gene>
    <name evidence="6" type="ORF">BOTBODRAFT_153498</name>
</gene>
<dbReference type="PANTHER" id="PTHR33337:SF39">
    <property type="entry name" value="DUF636 DOMAIN PROTEIN (AFU_ORTHOLOGUE AFUA_6G11530)"/>
    <property type="match status" value="1"/>
</dbReference>
<keyword evidence="3" id="KW-0862">Zinc</keyword>
<keyword evidence="4" id="KW-0456">Lyase</keyword>
<dbReference type="GO" id="GO:0046872">
    <property type="term" value="F:metal ion binding"/>
    <property type="evidence" value="ECO:0007669"/>
    <property type="project" value="UniProtKB-KW"/>
</dbReference>
<evidence type="ECO:0000313" key="6">
    <source>
        <dbReference type="EMBL" id="KDQ19561.1"/>
    </source>
</evidence>
<dbReference type="InterPro" id="IPR011057">
    <property type="entry name" value="Mss4-like_sf"/>
</dbReference>
<dbReference type="HOGENOM" id="CLU_055491_3_2_1"/>